<dbReference type="InterPro" id="IPR028087">
    <property type="entry name" value="Tad_N"/>
</dbReference>
<evidence type="ECO:0000313" key="2">
    <source>
        <dbReference type="EMBL" id="ALV28424.1"/>
    </source>
</evidence>
<name>A0A0U3N697_9HYPH</name>
<accession>A0A0U3N697</accession>
<sequence length="393" mass="41578">MRLRGDRRGNVVVIFALLALPLIAAIGVAVDYGYAVTVRTQLQAAADAAVMAVAREVSQTRDQSKAAELGATVLQANQENWLISSDAAVHAVHFEPGSVQVTVSARVETHFLRVLGRNTLEVSVLAEAGLGGANPCIIVKSPSASQAFVVNGGVNIAAKECEIHVWSTASPAATLNGGSSINAARICLRGDRIIHNGGTYSNLERNCSPLADPYEGRISAPASTQCTQWHGNFNGPSVSLSPGVYCGWFNFNGSPSVTFQPGLYIIKDGGWNVNGGVWRGDGVTFYFADTSKIQFNSGMDIVLSAPKSGPYADILFSEKPGLSSSQFIFNSTVRENFKGVIHLPSRDVTFNASSDVQGEQFLLVANTLVLNSINWVLKPLQSGGGGSGGYISR</sequence>
<feature type="domain" description="Putative Flp pilus-assembly TadG-like N-terminal" evidence="1">
    <location>
        <begin position="9"/>
        <end position="55"/>
    </location>
</feature>
<organism evidence="2 3">
    <name type="scientific">Pannonibacter phragmitetus</name>
    <dbReference type="NCBI Taxonomy" id="121719"/>
    <lineage>
        <taxon>Bacteria</taxon>
        <taxon>Pseudomonadati</taxon>
        <taxon>Pseudomonadota</taxon>
        <taxon>Alphaproteobacteria</taxon>
        <taxon>Hyphomicrobiales</taxon>
        <taxon>Stappiaceae</taxon>
        <taxon>Pannonibacter</taxon>
    </lineage>
</organism>
<keyword evidence="3" id="KW-1185">Reference proteome</keyword>
<dbReference type="AlphaFoldDB" id="A0A0U3N697"/>
<dbReference type="STRING" id="121719.APZ00_16240"/>
<reference evidence="2 3" key="1">
    <citation type="submission" date="2015-10" db="EMBL/GenBank/DDBJ databases">
        <title>The world's first case of liver abscess caused by Pannonibacter phragmitetus.</title>
        <authorList>
            <person name="Ming D."/>
            <person name="Wang M."/>
            <person name="Zhou Y."/>
            <person name="Jiang T."/>
            <person name="Hu S."/>
        </authorList>
    </citation>
    <scope>NUCLEOTIDE SEQUENCE [LARGE SCALE GENOMIC DNA]</scope>
    <source>
        <strain evidence="2 3">31801</strain>
    </source>
</reference>
<gene>
    <name evidence="2" type="ORF">APZ00_16240</name>
</gene>
<dbReference type="EMBL" id="CP013068">
    <property type="protein sequence ID" value="ALV28424.1"/>
    <property type="molecule type" value="Genomic_DNA"/>
</dbReference>
<dbReference type="Pfam" id="PF13400">
    <property type="entry name" value="Tad"/>
    <property type="match status" value="1"/>
</dbReference>
<dbReference type="KEGG" id="pphr:APZ00_16240"/>
<evidence type="ECO:0000259" key="1">
    <source>
        <dbReference type="Pfam" id="PF13400"/>
    </source>
</evidence>
<proteinExistence type="predicted"/>
<protein>
    <recommendedName>
        <fullName evidence="1">Putative Flp pilus-assembly TadG-like N-terminal domain-containing protein</fullName>
    </recommendedName>
</protein>
<evidence type="ECO:0000313" key="3">
    <source>
        <dbReference type="Proteomes" id="UP000064921"/>
    </source>
</evidence>
<dbReference type="Proteomes" id="UP000064921">
    <property type="component" value="Chromosome"/>
</dbReference>